<evidence type="ECO:0000313" key="3">
    <source>
        <dbReference type="Proteomes" id="UP000480178"/>
    </source>
</evidence>
<reference evidence="2 3" key="1">
    <citation type="submission" date="2020-01" db="EMBL/GenBank/DDBJ databases">
        <authorList>
            <person name="Kim M.K."/>
        </authorList>
    </citation>
    <scope>NUCLEOTIDE SEQUENCE [LARGE SCALE GENOMIC DNA]</scope>
    <source>
        <strain evidence="2 3">172606-1</strain>
    </source>
</reference>
<keyword evidence="3" id="KW-1185">Reference proteome</keyword>
<evidence type="ECO:0000256" key="1">
    <source>
        <dbReference type="SAM" id="Phobius"/>
    </source>
</evidence>
<dbReference type="Proteomes" id="UP000480178">
    <property type="component" value="Chromosome"/>
</dbReference>
<gene>
    <name evidence="2" type="ORF">GXP67_19905</name>
</gene>
<dbReference type="RefSeq" id="WP_162444753.1">
    <property type="nucleotide sequence ID" value="NZ_CP048222.1"/>
</dbReference>
<evidence type="ECO:0008006" key="4">
    <source>
        <dbReference type="Google" id="ProtNLM"/>
    </source>
</evidence>
<proteinExistence type="predicted"/>
<feature type="transmembrane region" description="Helical" evidence="1">
    <location>
        <begin position="388"/>
        <end position="406"/>
    </location>
</feature>
<keyword evidence="1" id="KW-0472">Membrane</keyword>
<name>A0A6C0GL60_9BACT</name>
<dbReference type="EMBL" id="CP048222">
    <property type="protein sequence ID" value="QHT68748.1"/>
    <property type="molecule type" value="Genomic_DNA"/>
</dbReference>
<organism evidence="2 3">
    <name type="scientific">Rhodocytophaga rosea</name>
    <dbReference type="NCBI Taxonomy" id="2704465"/>
    <lineage>
        <taxon>Bacteria</taxon>
        <taxon>Pseudomonadati</taxon>
        <taxon>Bacteroidota</taxon>
        <taxon>Cytophagia</taxon>
        <taxon>Cytophagales</taxon>
        <taxon>Rhodocytophagaceae</taxon>
        <taxon>Rhodocytophaga</taxon>
    </lineage>
</organism>
<dbReference type="KEGG" id="rhoz:GXP67_19905"/>
<keyword evidence="1" id="KW-1133">Transmembrane helix</keyword>
<keyword evidence="1" id="KW-0812">Transmembrane</keyword>
<dbReference type="AlphaFoldDB" id="A0A6C0GL60"/>
<sequence>MKRAIINQIGVLLGIILPFLSWGQHFQFKAAVNEVPENNYYRIYLSPYITGHLNEAYTDIRLYTGKGQETPYVLVKEKPVSYKTLFKEYTILSKTTREKSGTSLVVENTSHTRINNLSLLIKNTAVQKRARLSGSDDTTHWYIIADNYLLQTANSTSETAEMKILNFPLSDYTYYKLDINDSLSIPINILKAGYYDTYAENGKYTPIPDLSFQVQDSSSRKQTYVKISLPEPAYIDKMELNISQPAYYLRHARLGIYKTVEGKRGKKKQYFEVIREFDLNSSHVNNIPISGKWSEEFFLVIDNADNPPLQFASVSAYQLNTYLLANLRSGENYHLEFNDPDRPAPQYDLTYFTDKIPADAALIQTGLPIALSNVTPTETGPTFFTNKLFIWVAIGIVIALLAYMSYRMVKETENRNG</sequence>
<accession>A0A6C0GL60</accession>
<evidence type="ECO:0000313" key="2">
    <source>
        <dbReference type="EMBL" id="QHT68748.1"/>
    </source>
</evidence>
<protein>
    <recommendedName>
        <fullName evidence="4">DUF3999 domain-containing protein</fullName>
    </recommendedName>
</protein>